<feature type="region of interest" description="Disordered" evidence="1">
    <location>
        <begin position="284"/>
        <end position="325"/>
    </location>
</feature>
<feature type="compositionally biased region" description="Basic and acidic residues" evidence="1">
    <location>
        <begin position="220"/>
        <end position="242"/>
    </location>
</feature>
<dbReference type="InterPro" id="IPR000156">
    <property type="entry name" value="Ran_bind_dom"/>
</dbReference>
<accession>A0A0K0DGQ5</accession>
<dbReference type="Proteomes" id="UP000035642">
    <property type="component" value="Unassembled WGS sequence"/>
</dbReference>
<proteinExistence type="predicted"/>
<dbReference type="GO" id="GO:0005737">
    <property type="term" value="C:cytoplasm"/>
    <property type="evidence" value="ECO:0007669"/>
    <property type="project" value="TreeGrafter"/>
</dbReference>
<dbReference type="InterPro" id="IPR011993">
    <property type="entry name" value="PH-like_dom_sf"/>
</dbReference>
<dbReference type="WBParaSite" id="ACAC_0001029301-mRNA-1">
    <property type="protein sequence ID" value="ACAC_0001029301-mRNA-1"/>
    <property type="gene ID" value="ACAC_0001029301"/>
</dbReference>
<dbReference type="PANTHER" id="PTHR23138:SF179">
    <property type="entry name" value="NUCLEAR PORE COMPLEX PROTEIN"/>
    <property type="match status" value="1"/>
</dbReference>
<reference evidence="3" key="1">
    <citation type="submission" date="2012-09" db="EMBL/GenBank/DDBJ databases">
        <authorList>
            <person name="Martin A.A."/>
        </authorList>
    </citation>
    <scope>NUCLEOTIDE SEQUENCE</scope>
</reference>
<dbReference type="Pfam" id="PF00638">
    <property type="entry name" value="Ran_BP1"/>
    <property type="match status" value="1"/>
</dbReference>
<feature type="compositionally biased region" description="Basic and acidic residues" evidence="1">
    <location>
        <begin position="1"/>
        <end position="23"/>
    </location>
</feature>
<dbReference type="PANTHER" id="PTHR23138">
    <property type="entry name" value="RAN BINDING PROTEIN"/>
    <property type="match status" value="1"/>
</dbReference>
<evidence type="ECO:0000256" key="1">
    <source>
        <dbReference type="SAM" id="MobiDB-lite"/>
    </source>
</evidence>
<dbReference type="FunFam" id="2.30.29.30:FF:000018">
    <property type="entry name" value="E3 SUMO-protein ligase RanBP2"/>
    <property type="match status" value="1"/>
</dbReference>
<dbReference type="STRING" id="6313.A0A0K0DGQ5"/>
<dbReference type="AlphaFoldDB" id="A0A0K0DGQ5"/>
<dbReference type="Gene3D" id="2.30.29.30">
    <property type="entry name" value="Pleckstrin-homology domain (PH domain)/Phosphotyrosine-binding domain (PTB)"/>
    <property type="match status" value="1"/>
</dbReference>
<protein>
    <submittedName>
        <fullName evidence="4">RanBD1 domain-containing protein</fullName>
    </submittedName>
</protein>
<dbReference type="GO" id="GO:0005643">
    <property type="term" value="C:nuclear pore"/>
    <property type="evidence" value="ECO:0007669"/>
    <property type="project" value="TreeGrafter"/>
</dbReference>
<organism evidence="3 4">
    <name type="scientific">Angiostrongylus cantonensis</name>
    <name type="common">Rat lungworm</name>
    <dbReference type="NCBI Taxonomy" id="6313"/>
    <lineage>
        <taxon>Eukaryota</taxon>
        <taxon>Metazoa</taxon>
        <taxon>Ecdysozoa</taxon>
        <taxon>Nematoda</taxon>
        <taxon>Chromadorea</taxon>
        <taxon>Rhabditida</taxon>
        <taxon>Rhabditina</taxon>
        <taxon>Rhabditomorpha</taxon>
        <taxon>Strongyloidea</taxon>
        <taxon>Metastrongylidae</taxon>
        <taxon>Angiostrongylus</taxon>
    </lineage>
</organism>
<evidence type="ECO:0000259" key="2">
    <source>
        <dbReference type="PROSITE" id="PS50196"/>
    </source>
</evidence>
<feature type="region of interest" description="Disordered" evidence="1">
    <location>
        <begin position="220"/>
        <end position="245"/>
    </location>
</feature>
<dbReference type="InterPro" id="IPR045255">
    <property type="entry name" value="RanBP1-like"/>
</dbReference>
<dbReference type="GO" id="GO:0005096">
    <property type="term" value="F:GTPase activator activity"/>
    <property type="evidence" value="ECO:0007669"/>
    <property type="project" value="TreeGrafter"/>
</dbReference>
<feature type="region of interest" description="Disordered" evidence="1">
    <location>
        <begin position="1"/>
        <end position="40"/>
    </location>
</feature>
<evidence type="ECO:0000313" key="4">
    <source>
        <dbReference type="WBParaSite" id="ACAC_0001029301-mRNA-1"/>
    </source>
</evidence>
<feature type="compositionally biased region" description="Polar residues" evidence="1">
    <location>
        <begin position="296"/>
        <end position="305"/>
    </location>
</feature>
<dbReference type="SUPFAM" id="SSF50729">
    <property type="entry name" value="PH domain-like"/>
    <property type="match status" value="1"/>
</dbReference>
<feature type="domain" description="RanBD1" evidence="2">
    <location>
        <begin position="324"/>
        <end position="455"/>
    </location>
</feature>
<name>A0A0K0DGQ5_ANGCA</name>
<dbReference type="CDD" id="cd00835">
    <property type="entry name" value="RanBD_family"/>
    <property type="match status" value="1"/>
</dbReference>
<sequence length="464" mass="50743">MENGSSKKDETAKGKNDSKESGKNDTGIFSKDIEKSPAVEQKGYGEQFKLQPGQWECPECYSRSAAEKCPCCGASRTTGKTGDAAPKSIFSTAAIPLGGLKTAETSVPKVTFGISAAAAAKDSPATSASASLFDIFCVHSTYYAFIWIKTFHLWRSNCKTSYRSFFHVLVILIVEKTGCFDISISDSYYKFWNSTVPLNSNTSAGNSVFGGSRLFGTSKPVEEKKETEKEEKNTAEQAKSEQKVFGSGFGGSKSFADHVKSGGSIFDAAHTKKAQEEFASQAKSKLAVTDKKDPVNASSPANKGNSADGEAERGADEEFEPNVDFAPAIPLPDLVDVVTGEEGEQVIFTARAKLYRFIKETEENKERGVGDLKILRNPKNNTHRVVMRRDHVHKVCANFAILPSIELNERKGVQPAFSWICRDYSESREGVDEIFTVKFKTAEIAKEFHDRFLEAAAAHVTDSK</sequence>
<reference evidence="4" key="2">
    <citation type="submission" date="2017-02" db="UniProtKB">
        <authorList>
            <consortium name="WormBaseParasite"/>
        </authorList>
    </citation>
    <scope>IDENTIFICATION</scope>
</reference>
<dbReference type="SMART" id="SM00160">
    <property type="entry name" value="RanBD"/>
    <property type="match status" value="1"/>
</dbReference>
<dbReference type="PROSITE" id="PS50196">
    <property type="entry name" value="RANBD1"/>
    <property type="match status" value="1"/>
</dbReference>
<evidence type="ECO:0000313" key="3">
    <source>
        <dbReference type="Proteomes" id="UP000035642"/>
    </source>
</evidence>
<keyword evidence="3" id="KW-1185">Reference proteome</keyword>